<dbReference type="AlphaFoldDB" id="A0ABD6BDT6"/>
<name>A0ABD6BDT6_9EURY</name>
<gene>
    <name evidence="2" type="ORF">ACFR99_04675</name>
</gene>
<dbReference type="InterPro" id="IPR025975">
    <property type="entry name" value="Polysacc_lyase"/>
</dbReference>
<keyword evidence="3" id="KW-1185">Reference proteome</keyword>
<reference evidence="2 3" key="1">
    <citation type="journal article" date="2019" name="Int. J. Syst. Evol. Microbiol.">
        <title>The Global Catalogue of Microorganisms (GCM) 10K type strain sequencing project: providing services to taxonomists for standard genome sequencing and annotation.</title>
        <authorList>
            <consortium name="The Broad Institute Genomics Platform"/>
            <consortium name="The Broad Institute Genome Sequencing Center for Infectious Disease"/>
            <person name="Wu L."/>
            <person name="Ma J."/>
        </authorList>
    </citation>
    <scope>NUCLEOTIDE SEQUENCE [LARGE SCALE GENOMIC DNA]</scope>
    <source>
        <strain evidence="2 3">CGMCC 1.12230</strain>
    </source>
</reference>
<dbReference type="Gene3D" id="2.60.120.200">
    <property type="match status" value="1"/>
</dbReference>
<evidence type="ECO:0000256" key="1">
    <source>
        <dbReference type="SAM" id="MobiDB-lite"/>
    </source>
</evidence>
<dbReference type="EMBL" id="JBHUDI010000003">
    <property type="protein sequence ID" value="MFD1562839.1"/>
    <property type="molecule type" value="Genomic_DNA"/>
</dbReference>
<sequence>MGGTIVGAASLQSNDGSDENERNESDDSLADTVDVQRENAELIEIDYSEHSRPEDAYRVWTGQPNRMSFDDSVAFDGEKSLRCDILKETSNGTNAAYWFPANGYGQPNKVRQRSMIRLSEDWTMEENDVCRFWTAGLNTEAGPHGSGGRGRPSGNDGWSIMLAVTDRRNGENGGYNLATYTYHMDQSGSTGEFEVVDSPVHSGEWFELETEVVMNTVSDGEADPNGKGRYWLNGELVYERTDFRWTTVDEQAIEYAGPLVRYGGSEVAPIDLAVFYDEHELFAAGIPEIPPYENNPYFEDPANLDDYDGRVTYVNGDEESTYRLYIDGFVAHSNWSNVDGHQSKYNETVQITPADESESGYAIAEATAKPHTVDGYLFNGEFVALDADPDPAELWISGDQVDPATVPSSPEDA</sequence>
<evidence type="ECO:0000313" key="3">
    <source>
        <dbReference type="Proteomes" id="UP001597076"/>
    </source>
</evidence>
<evidence type="ECO:0000313" key="2">
    <source>
        <dbReference type="EMBL" id="MFD1562839.1"/>
    </source>
</evidence>
<dbReference type="GO" id="GO:0016829">
    <property type="term" value="F:lyase activity"/>
    <property type="evidence" value="ECO:0007669"/>
    <property type="project" value="UniProtKB-KW"/>
</dbReference>
<dbReference type="Pfam" id="PF14099">
    <property type="entry name" value="Polysacc_lyase"/>
    <property type="match status" value="1"/>
</dbReference>
<protein>
    <submittedName>
        <fullName evidence="2">Heparin lyase I family protein</fullName>
    </submittedName>
</protein>
<dbReference type="RefSeq" id="WP_390284825.1">
    <property type="nucleotide sequence ID" value="NZ_JBHUDI010000003.1"/>
</dbReference>
<comment type="caution">
    <text evidence="2">The sequence shown here is derived from an EMBL/GenBank/DDBJ whole genome shotgun (WGS) entry which is preliminary data.</text>
</comment>
<dbReference type="Proteomes" id="UP001597076">
    <property type="component" value="Unassembled WGS sequence"/>
</dbReference>
<organism evidence="2 3">
    <name type="scientific">Haloarchaeobius amylolyticus</name>
    <dbReference type="NCBI Taxonomy" id="1198296"/>
    <lineage>
        <taxon>Archaea</taxon>
        <taxon>Methanobacteriati</taxon>
        <taxon>Methanobacteriota</taxon>
        <taxon>Stenosarchaea group</taxon>
        <taxon>Halobacteria</taxon>
        <taxon>Halobacteriales</taxon>
        <taxon>Halorubellaceae</taxon>
        <taxon>Haloarchaeobius</taxon>
    </lineage>
</organism>
<accession>A0ABD6BDT6</accession>
<proteinExistence type="predicted"/>
<feature type="region of interest" description="Disordered" evidence="1">
    <location>
        <begin position="1"/>
        <end position="32"/>
    </location>
</feature>
<keyword evidence="2" id="KW-0456">Lyase</keyword>